<protein>
    <recommendedName>
        <fullName evidence="3">Tyrosine recombinase XerD</fullName>
    </recommendedName>
</protein>
<dbReference type="GO" id="GO:0051301">
    <property type="term" value="P:cell division"/>
    <property type="evidence" value="ECO:0007669"/>
    <property type="project" value="UniProtKB-KW"/>
</dbReference>
<dbReference type="InterPro" id="IPR010998">
    <property type="entry name" value="Integrase_recombinase_N"/>
</dbReference>
<dbReference type="Pfam" id="PF00589">
    <property type="entry name" value="Phage_integrase"/>
    <property type="match status" value="1"/>
</dbReference>
<gene>
    <name evidence="13" type="ORF">UFOPK2158_00950</name>
</gene>
<reference evidence="13" key="1">
    <citation type="submission" date="2020-05" db="EMBL/GenBank/DDBJ databases">
        <authorList>
            <person name="Chiriac C."/>
            <person name="Salcher M."/>
            <person name="Ghai R."/>
            <person name="Kavagutti S V."/>
        </authorList>
    </citation>
    <scope>NUCLEOTIDE SEQUENCE</scope>
</reference>
<name>A0A6J6K903_9ZZZZ</name>
<evidence type="ECO:0000256" key="1">
    <source>
        <dbReference type="ARBA" id="ARBA00004496"/>
    </source>
</evidence>
<keyword evidence="5" id="KW-0132">Cell division</keyword>
<evidence type="ECO:0000256" key="5">
    <source>
        <dbReference type="ARBA" id="ARBA00022618"/>
    </source>
</evidence>
<keyword evidence="9" id="KW-0233">DNA recombination</keyword>
<dbReference type="GO" id="GO:0009009">
    <property type="term" value="F:site-specific recombinase activity"/>
    <property type="evidence" value="ECO:0007669"/>
    <property type="project" value="InterPro"/>
</dbReference>
<evidence type="ECO:0000256" key="6">
    <source>
        <dbReference type="ARBA" id="ARBA00022829"/>
    </source>
</evidence>
<dbReference type="SUPFAM" id="SSF47823">
    <property type="entry name" value="lambda integrase-like, N-terminal domain"/>
    <property type="match status" value="1"/>
</dbReference>
<dbReference type="AlphaFoldDB" id="A0A6J6K903"/>
<dbReference type="InterPro" id="IPR011010">
    <property type="entry name" value="DNA_brk_join_enz"/>
</dbReference>
<dbReference type="CDD" id="cd00798">
    <property type="entry name" value="INT_XerDC_C"/>
    <property type="match status" value="1"/>
</dbReference>
<dbReference type="InterPro" id="IPR013762">
    <property type="entry name" value="Integrase-like_cat_sf"/>
</dbReference>
<evidence type="ECO:0000313" key="13">
    <source>
        <dbReference type="EMBL" id="CAB4646371.1"/>
    </source>
</evidence>
<dbReference type="InterPro" id="IPR004107">
    <property type="entry name" value="Integrase_SAM-like_N"/>
</dbReference>
<keyword evidence="4" id="KW-0963">Cytoplasm</keyword>
<dbReference type="PANTHER" id="PTHR30349">
    <property type="entry name" value="PHAGE INTEGRASE-RELATED"/>
    <property type="match status" value="1"/>
</dbReference>
<dbReference type="GO" id="GO:0003677">
    <property type="term" value="F:DNA binding"/>
    <property type="evidence" value="ECO:0007669"/>
    <property type="project" value="UniProtKB-KW"/>
</dbReference>
<evidence type="ECO:0000256" key="4">
    <source>
        <dbReference type="ARBA" id="ARBA00022490"/>
    </source>
</evidence>
<evidence type="ECO:0000256" key="3">
    <source>
        <dbReference type="ARBA" id="ARBA00015810"/>
    </source>
</evidence>
<proteinExistence type="inferred from homology"/>
<dbReference type="PANTHER" id="PTHR30349:SF81">
    <property type="entry name" value="TYROSINE RECOMBINASE XERC"/>
    <property type="match status" value="1"/>
</dbReference>
<dbReference type="SUPFAM" id="SSF56349">
    <property type="entry name" value="DNA breaking-rejoining enzymes"/>
    <property type="match status" value="1"/>
</dbReference>
<sequence length="312" mass="34142">MSNNASSSSPRSELERELERYIRYVTLERGRSPHTVSAYRSDLGHYLAWLAARDLGGAGELGAEHVRDYVGGLAGARTTVARKLSSIKNFHRFLLDEGVVPDDVTRELHAPKLPGRLPKALSVAQVQDLLDAIVGDDPIALRDRALLELLYATGARVSEVMQMSLDDLVDDQGRTAEMVRVTGKGRKQRIVPVGSYARAALDSYVTRARPALIKNAKKSTPVVFLGARGAPLSRQNAWQIIHDAAKRAHLEGLVSPHTLRHSFATHVLSGGADIRVVQELLGHASVSTTQIYTKVTIDTLRDVYLGAHPRAR</sequence>
<feature type="domain" description="Tyr recombinase" evidence="11">
    <location>
        <begin position="116"/>
        <end position="305"/>
    </location>
</feature>
<comment type="subcellular location">
    <subcellularLocation>
        <location evidence="1">Cytoplasm</location>
    </subcellularLocation>
</comment>
<evidence type="ECO:0000256" key="2">
    <source>
        <dbReference type="ARBA" id="ARBA00010450"/>
    </source>
</evidence>
<dbReference type="NCBIfam" id="TIGR02225">
    <property type="entry name" value="recomb_XerD"/>
    <property type="match status" value="1"/>
</dbReference>
<dbReference type="GO" id="GO:0007059">
    <property type="term" value="P:chromosome segregation"/>
    <property type="evidence" value="ECO:0007669"/>
    <property type="project" value="UniProtKB-KW"/>
</dbReference>
<dbReference type="InterPro" id="IPR044068">
    <property type="entry name" value="CB"/>
</dbReference>
<organism evidence="13">
    <name type="scientific">freshwater metagenome</name>
    <dbReference type="NCBI Taxonomy" id="449393"/>
    <lineage>
        <taxon>unclassified sequences</taxon>
        <taxon>metagenomes</taxon>
        <taxon>ecological metagenomes</taxon>
    </lineage>
</organism>
<evidence type="ECO:0000256" key="7">
    <source>
        <dbReference type="ARBA" id="ARBA00022908"/>
    </source>
</evidence>
<dbReference type="NCBIfam" id="NF001399">
    <property type="entry name" value="PRK00283.1"/>
    <property type="match status" value="1"/>
</dbReference>
<dbReference type="GO" id="GO:0005737">
    <property type="term" value="C:cytoplasm"/>
    <property type="evidence" value="ECO:0007669"/>
    <property type="project" value="UniProtKB-SubCell"/>
</dbReference>
<feature type="domain" description="Core-binding (CB)" evidence="12">
    <location>
        <begin position="12"/>
        <end position="95"/>
    </location>
</feature>
<dbReference type="InterPro" id="IPR023009">
    <property type="entry name" value="Tyrosine_recombinase_XerC/XerD"/>
</dbReference>
<accession>A0A6J6K903</accession>
<dbReference type="InterPro" id="IPR002104">
    <property type="entry name" value="Integrase_catalytic"/>
</dbReference>
<dbReference type="PROSITE" id="PS51900">
    <property type="entry name" value="CB"/>
    <property type="match status" value="1"/>
</dbReference>
<dbReference type="Gene3D" id="1.10.443.10">
    <property type="entry name" value="Intergrase catalytic core"/>
    <property type="match status" value="1"/>
</dbReference>
<dbReference type="Pfam" id="PF02899">
    <property type="entry name" value="Phage_int_SAM_1"/>
    <property type="match status" value="1"/>
</dbReference>
<evidence type="ECO:0000256" key="8">
    <source>
        <dbReference type="ARBA" id="ARBA00023125"/>
    </source>
</evidence>
<dbReference type="PROSITE" id="PS51898">
    <property type="entry name" value="TYR_RECOMBINASE"/>
    <property type="match status" value="1"/>
</dbReference>
<keyword evidence="10" id="KW-0131">Cell cycle</keyword>
<keyword evidence="6" id="KW-0159">Chromosome partition</keyword>
<dbReference type="Gene3D" id="1.10.150.130">
    <property type="match status" value="1"/>
</dbReference>
<keyword evidence="8" id="KW-0238">DNA-binding</keyword>
<evidence type="ECO:0000256" key="9">
    <source>
        <dbReference type="ARBA" id="ARBA00023172"/>
    </source>
</evidence>
<comment type="similarity">
    <text evidence="2">Belongs to the 'phage' integrase family. XerD subfamily.</text>
</comment>
<dbReference type="HAMAP" id="MF_01808">
    <property type="entry name" value="Recomb_XerC_XerD"/>
    <property type="match status" value="1"/>
</dbReference>
<dbReference type="InterPro" id="IPR011932">
    <property type="entry name" value="Recomb_XerD"/>
</dbReference>
<keyword evidence="7" id="KW-0229">DNA integration</keyword>
<dbReference type="InterPro" id="IPR050090">
    <property type="entry name" value="Tyrosine_recombinase_XerCD"/>
</dbReference>
<evidence type="ECO:0000259" key="11">
    <source>
        <dbReference type="PROSITE" id="PS51898"/>
    </source>
</evidence>
<dbReference type="EMBL" id="CAEZVY010000097">
    <property type="protein sequence ID" value="CAB4646371.1"/>
    <property type="molecule type" value="Genomic_DNA"/>
</dbReference>
<evidence type="ECO:0000256" key="10">
    <source>
        <dbReference type="ARBA" id="ARBA00023306"/>
    </source>
</evidence>
<evidence type="ECO:0000259" key="12">
    <source>
        <dbReference type="PROSITE" id="PS51900"/>
    </source>
</evidence>
<dbReference type="GO" id="GO:0006310">
    <property type="term" value="P:DNA recombination"/>
    <property type="evidence" value="ECO:0007669"/>
    <property type="project" value="UniProtKB-KW"/>
</dbReference>